<accession>A0A4Y8L794</accession>
<protein>
    <submittedName>
        <fullName evidence="6">MFS transporter</fullName>
    </submittedName>
</protein>
<dbReference type="Proteomes" id="UP000297861">
    <property type="component" value="Unassembled WGS sequence"/>
</dbReference>
<evidence type="ECO:0000259" key="5">
    <source>
        <dbReference type="PROSITE" id="PS50850"/>
    </source>
</evidence>
<dbReference type="Pfam" id="PF07690">
    <property type="entry name" value="MFS_1"/>
    <property type="match status" value="1"/>
</dbReference>
<dbReference type="InterPro" id="IPR020846">
    <property type="entry name" value="MFS_dom"/>
</dbReference>
<evidence type="ECO:0000256" key="4">
    <source>
        <dbReference type="SAM" id="Phobius"/>
    </source>
</evidence>
<evidence type="ECO:0000313" key="6">
    <source>
        <dbReference type="EMBL" id="TFD96376.1"/>
    </source>
</evidence>
<dbReference type="Gene3D" id="1.20.1720.10">
    <property type="entry name" value="Multidrug resistance protein D"/>
    <property type="match status" value="1"/>
</dbReference>
<organism evidence="6 7">
    <name type="scientific">Dysgonomonas capnocytophagoides</name>
    <dbReference type="NCBI Taxonomy" id="45254"/>
    <lineage>
        <taxon>Bacteria</taxon>
        <taxon>Pseudomonadati</taxon>
        <taxon>Bacteroidota</taxon>
        <taxon>Bacteroidia</taxon>
        <taxon>Bacteroidales</taxon>
        <taxon>Dysgonomonadaceae</taxon>
        <taxon>Dysgonomonas</taxon>
    </lineage>
</organism>
<name>A0A4Y8L794_9BACT</name>
<keyword evidence="7" id="KW-1185">Reference proteome</keyword>
<feature type="domain" description="Major facilitator superfamily (MFS) profile" evidence="5">
    <location>
        <begin position="1"/>
        <end position="80"/>
    </location>
</feature>
<dbReference type="PROSITE" id="PS50850">
    <property type="entry name" value="MFS"/>
    <property type="match status" value="1"/>
</dbReference>
<dbReference type="GO" id="GO:0022857">
    <property type="term" value="F:transmembrane transporter activity"/>
    <property type="evidence" value="ECO:0007669"/>
    <property type="project" value="InterPro"/>
</dbReference>
<evidence type="ECO:0000313" key="7">
    <source>
        <dbReference type="Proteomes" id="UP000297861"/>
    </source>
</evidence>
<dbReference type="InterPro" id="IPR036259">
    <property type="entry name" value="MFS_trans_sf"/>
</dbReference>
<evidence type="ECO:0000256" key="1">
    <source>
        <dbReference type="ARBA" id="ARBA00022692"/>
    </source>
</evidence>
<feature type="transmembrane region" description="Helical" evidence="4">
    <location>
        <begin position="6"/>
        <end position="26"/>
    </location>
</feature>
<gene>
    <name evidence="6" type="ORF">E2605_09400</name>
</gene>
<dbReference type="STRING" id="1121485.GCA_000426485_02260"/>
<evidence type="ECO:0000256" key="2">
    <source>
        <dbReference type="ARBA" id="ARBA00022989"/>
    </source>
</evidence>
<dbReference type="AlphaFoldDB" id="A0A4Y8L794"/>
<dbReference type="InterPro" id="IPR011701">
    <property type="entry name" value="MFS"/>
</dbReference>
<sequence length="80" mass="8873">MTTIVTWPVIQAFGACTGPMIARAMVRDVYQKTEAARKLYGLMVLMAVAPIVGPLLGGQILKFASWHYIFWLLAIIGFIM</sequence>
<dbReference type="EMBL" id="SOML01000005">
    <property type="protein sequence ID" value="TFD96376.1"/>
    <property type="molecule type" value="Genomic_DNA"/>
</dbReference>
<dbReference type="RefSeq" id="WP_026626182.1">
    <property type="nucleotide sequence ID" value="NZ_JAWZLG010000107.1"/>
</dbReference>
<keyword evidence="3 4" id="KW-0472">Membrane</keyword>
<dbReference type="SUPFAM" id="SSF103473">
    <property type="entry name" value="MFS general substrate transporter"/>
    <property type="match status" value="1"/>
</dbReference>
<keyword evidence="1 4" id="KW-0812">Transmembrane</keyword>
<dbReference type="OrthoDB" id="9807274at2"/>
<proteinExistence type="predicted"/>
<comment type="caution">
    <text evidence="6">The sequence shown here is derived from an EMBL/GenBank/DDBJ whole genome shotgun (WGS) entry which is preliminary data.</text>
</comment>
<feature type="transmembrane region" description="Helical" evidence="4">
    <location>
        <begin position="38"/>
        <end position="57"/>
    </location>
</feature>
<reference evidence="6 7" key="1">
    <citation type="submission" date="2019-03" db="EMBL/GenBank/DDBJ databases">
        <title>San Antonio Military Medical Center submission to MRSN (WRAIR), pending publication.</title>
        <authorList>
            <person name="Blyth D.M."/>
            <person name="Mccarthy S.L."/>
            <person name="Schall S.E."/>
            <person name="Stam J.A."/>
            <person name="Ong A.C."/>
            <person name="Mcgann P.T."/>
        </authorList>
    </citation>
    <scope>NUCLEOTIDE SEQUENCE [LARGE SCALE GENOMIC DNA]</scope>
    <source>
        <strain evidence="6 7">MRSN571793</strain>
    </source>
</reference>
<evidence type="ECO:0000256" key="3">
    <source>
        <dbReference type="ARBA" id="ARBA00023136"/>
    </source>
</evidence>
<keyword evidence="2 4" id="KW-1133">Transmembrane helix</keyword>